<feature type="binding site" evidence="7">
    <location>
        <position position="192"/>
    </location>
    <ligand>
        <name>substrate</name>
    </ligand>
</feature>
<keyword evidence="5 7" id="KW-0012">Acyltransferase</keyword>
<dbReference type="InterPro" id="IPR017861">
    <property type="entry name" value="KAE1/TsaD"/>
</dbReference>
<keyword evidence="7" id="KW-0963">Cytoplasm</keyword>
<gene>
    <name evidence="7 9" type="primary">tsaD</name>
    <name evidence="9" type="ORF">GCM10022212_03000</name>
</gene>
<keyword evidence="3 7" id="KW-0479">Metal-binding</keyword>
<keyword evidence="10" id="KW-1185">Reference proteome</keyword>
<feature type="binding site" evidence="7">
    <location>
        <position position="286"/>
    </location>
    <ligand>
        <name>substrate</name>
    </ligand>
</feature>
<dbReference type="EMBL" id="BAAAZE010000002">
    <property type="protein sequence ID" value="GAA4012650.1"/>
    <property type="molecule type" value="Genomic_DNA"/>
</dbReference>
<dbReference type="InterPro" id="IPR022450">
    <property type="entry name" value="TsaD"/>
</dbReference>
<feature type="binding site" evidence="7">
    <location>
        <position position="123"/>
    </location>
    <ligand>
        <name>Fe cation</name>
        <dbReference type="ChEBI" id="CHEBI:24875"/>
    </ligand>
</feature>
<dbReference type="SUPFAM" id="SSF53067">
    <property type="entry name" value="Actin-like ATPase domain"/>
    <property type="match status" value="2"/>
</dbReference>
<evidence type="ECO:0000256" key="5">
    <source>
        <dbReference type="ARBA" id="ARBA00023315"/>
    </source>
</evidence>
<feature type="binding site" evidence="7">
    <location>
        <begin position="146"/>
        <end position="150"/>
    </location>
    <ligand>
        <name>substrate</name>
    </ligand>
</feature>
<feature type="binding site" evidence="7">
    <location>
        <position position="314"/>
    </location>
    <ligand>
        <name>Fe cation</name>
        <dbReference type="ChEBI" id="CHEBI:24875"/>
    </ligand>
</feature>
<evidence type="ECO:0000256" key="3">
    <source>
        <dbReference type="ARBA" id="ARBA00022723"/>
    </source>
</evidence>
<keyword evidence="4 7" id="KW-0408">Iron</keyword>
<evidence type="ECO:0000259" key="8">
    <source>
        <dbReference type="Pfam" id="PF00814"/>
    </source>
</evidence>
<sequence length="359" mass="38238">MSFLKNLPPIFIMIVLGVESSCDETGLALYDTSAGLLSHALYSQVAMHEQYGGVVPELASRDHIRRAIPLLQQVLDDAALTRDRIDAIAYTQGPGLAGALLVGASVACGLGLALGKPVLGIHHLEGHLLSPLLASDPPAFPFIALLVSGGHTQLMRVDGVGRYTLLGETLDDAAGEAFDKSAKLLGLGYPGGPAISRMAEFGDPLAYKLPRPMLHSKDFNFSFSGLKTAVLTVVKNHPGNVCEQDKANIARGFVDAMVDVLVAKSLSALKHTGLKRLVVAGGVGANRQLRDALNAAAVKKHFRVYYPELEFCTDNGAMIAFAGGLRLKQDPRLATHDYAFNVRPRWPLSELTAPNESAA</sequence>
<dbReference type="NCBIfam" id="TIGR00329">
    <property type="entry name" value="gcp_kae1"/>
    <property type="match status" value="1"/>
</dbReference>
<proteinExistence type="inferred from homology"/>
<evidence type="ECO:0000256" key="6">
    <source>
        <dbReference type="ARBA" id="ARBA00048117"/>
    </source>
</evidence>
<comment type="cofactor">
    <cofactor evidence="7">
        <name>Fe(2+)</name>
        <dbReference type="ChEBI" id="CHEBI:29033"/>
    </cofactor>
    <text evidence="7">Binds 1 Fe(2+) ion per subunit.</text>
</comment>
<keyword evidence="2 7" id="KW-0819">tRNA processing</keyword>
<evidence type="ECO:0000256" key="7">
    <source>
        <dbReference type="HAMAP-Rule" id="MF_01445"/>
    </source>
</evidence>
<keyword evidence="1 7" id="KW-0808">Transferase</keyword>
<dbReference type="PROSITE" id="PS01016">
    <property type="entry name" value="GLYCOPROTEASE"/>
    <property type="match status" value="1"/>
</dbReference>
<dbReference type="InterPro" id="IPR000905">
    <property type="entry name" value="Gcp-like_dom"/>
</dbReference>
<dbReference type="PANTHER" id="PTHR11735">
    <property type="entry name" value="TRNA N6-ADENOSINE THREONYLCARBAMOYLTRANSFERASE"/>
    <property type="match status" value="1"/>
</dbReference>
<dbReference type="Proteomes" id="UP001501353">
    <property type="component" value="Unassembled WGS sequence"/>
</dbReference>
<organism evidence="9 10">
    <name type="scientific">Actimicrobium antarcticum</name>
    <dbReference type="NCBI Taxonomy" id="1051899"/>
    <lineage>
        <taxon>Bacteria</taxon>
        <taxon>Pseudomonadati</taxon>
        <taxon>Pseudomonadota</taxon>
        <taxon>Betaproteobacteria</taxon>
        <taxon>Burkholderiales</taxon>
        <taxon>Oxalobacteraceae</taxon>
        <taxon>Actimicrobium</taxon>
    </lineage>
</organism>
<dbReference type="PRINTS" id="PR00789">
    <property type="entry name" value="OSIALOPTASE"/>
</dbReference>
<reference evidence="10" key="1">
    <citation type="journal article" date="2019" name="Int. J. Syst. Evol. Microbiol.">
        <title>The Global Catalogue of Microorganisms (GCM) 10K type strain sequencing project: providing services to taxonomists for standard genome sequencing and annotation.</title>
        <authorList>
            <consortium name="The Broad Institute Genomics Platform"/>
            <consortium name="The Broad Institute Genome Sequencing Center for Infectious Disease"/>
            <person name="Wu L."/>
            <person name="Ma J."/>
        </authorList>
    </citation>
    <scope>NUCLEOTIDE SEQUENCE [LARGE SCALE GENOMIC DNA]</scope>
    <source>
        <strain evidence="10">JCM 16673</strain>
    </source>
</reference>
<comment type="caution">
    <text evidence="9">The sequence shown here is derived from an EMBL/GenBank/DDBJ whole genome shotgun (WGS) entry which is preliminary data.</text>
</comment>
<evidence type="ECO:0000256" key="4">
    <source>
        <dbReference type="ARBA" id="ARBA00023004"/>
    </source>
</evidence>
<dbReference type="CDD" id="cd24133">
    <property type="entry name" value="ASKHA_NBD_TsaD_bac"/>
    <property type="match status" value="1"/>
</dbReference>
<comment type="caution">
    <text evidence="7">Lacks conserved residue(s) required for the propagation of feature annotation.</text>
</comment>
<comment type="subcellular location">
    <subcellularLocation>
        <location evidence="7">Cytoplasm</location>
    </subcellularLocation>
</comment>
<dbReference type="InterPro" id="IPR043129">
    <property type="entry name" value="ATPase_NBD"/>
</dbReference>
<accession>A0ABP7SJS3</accession>
<name>A0ABP7SJS3_9BURK</name>
<comment type="function">
    <text evidence="7">Required for the formation of a threonylcarbamoyl group on adenosine at position 37 (t(6)A37) in tRNAs that read codons beginning with adenine. Is involved in the transfer of the threonylcarbamoyl moiety of threonylcarbamoyl-AMP (TC-AMP) to the N6 group of A37, together with TsaE and TsaB. TsaD likely plays a direct catalytic role in this reaction.</text>
</comment>
<evidence type="ECO:0000256" key="2">
    <source>
        <dbReference type="ARBA" id="ARBA00022694"/>
    </source>
</evidence>
<dbReference type="PANTHER" id="PTHR11735:SF6">
    <property type="entry name" value="TRNA N6-ADENOSINE THREONYLCARBAMOYLTRANSFERASE, MITOCHONDRIAL"/>
    <property type="match status" value="1"/>
</dbReference>
<dbReference type="Pfam" id="PF00814">
    <property type="entry name" value="TsaD"/>
    <property type="match status" value="1"/>
</dbReference>
<dbReference type="InterPro" id="IPR017860">
    <property type="entry name" value="Peptidase_M22_CS"/>
</dbReference>
<dbReference type="Gene3D" id="3.30.420.40">
    <property type="match status" value="2"/>
</dbReference>
<feature type="binding site" evidence="7">
    <location>
        <position position="179"/>
    </location>
    <ligand>
        <name>substrate</name>
    </ligand>
</feature>
<comment type="similarity">
    <text evidence="7">Belongs to the KAE1 / TsaD family.</text>
</comment>
<evidence type="ECO:0000313" key="9">
    <source>
        <dbReference type="EMBL" id="GAA4012650.1"/>
    </source>
</evidence>
<feature type="binding site" evidence="7">
    <location>
        <position position="127"/>
    </location>
    <ligand>
        <name>Fe cation</name>
        <dbReference type="ChEBI" id="CHEBI:24875"/>
    </ligand>
</feature>
<dbReference type="NCBIfam" id="TIGR03723">
    <property type="entry name" value="T6A_TsaD_YgjD"/>
    <property type="match status" value="1"/>
</dbReference>
<dbReference type="HAMAP" id="MF_01445">
    <property type="entry name" value="TsaD"/>
    <property type="match status" value="1"/>
</dbReference>
<evidence type="ECO:0000256" key="1">
    <source>
        <dbReference type="ARBA" id="ARBA00022679"/>
    </source>
</evidence>
<evidence type="ECO:0000313" key="10">
    <source>
        <dbReference type="Proteomes" id="UP001501353"/>
    </source>
</evidence>
<dbReference type="EC" id="2.3.1.234" evidence="7"/>
<comment type="catalytic activity">
    <reaction evidence="6 7">
        <text>L-threonylcarbamoyladenylate + adenosine(37) in tRNA = N(6)-L-threonylcarbamoyladenosine(37) in tRNA + AMP + H(+)</text>
        <dbReference type="Rhea" id="RHEA:37059"/>
        <dbReference type="Rhea" id="RHEA-COMP:10162"/>
        <dbReference type="Rhea" id="RHEA-COMP:10163"/>
        <dbReference type="ChEBI" id="CHEBI:15378"/>
        <dbReference type="ChEBI" id="CHEBI:73682"/>
        <dbReference type="ChEBI" id="CHEBI:74411"/>
        <dbReference type="ChEBI" id="CHEBI:74418"/>
        <dbReference type="ChEBI" id="CHEBI:456215"/>
        <dbReference type="EC" id="2.3.1.234"/>
    </reaction>
</comment>
<protein>
    <recommendedName>
        <fullName evidence="7">tRNA N6-adenosine threonylcarbamoyltransferase</fullName>
        <ecNumber evidence="7">2.3.1.234</ecNumber>
    </recommendedName>
    <alternativeName>
        <fullName evidence="7">N6-L-threonylcarbamoyladenine synthase</fullName>
        <shortName evidence="7">t(6)A synthase</shortName>
    </alternativeName>
    <alternativeName>
        <fullName evidence="7">t(6)A37 threonylcarbamoyladenosine biosynthesis protein TsaD</fullName>
    </alternativeName>
    <alternativeName>
        <fullName evidence="7">tRNA threonylcarbamoyladenosine biosynthesis protein TsaD</fullName>
    </alternativeName>
</protein>
<feature type="domain" description="Gcp-like" evidence="8">
    <location>
        <begin position="36"/>
        <end position="321"/>
    </location>
</feature>